<protein>
    <submittedName>
        <fullName evidence="1">Uncharacterized protein</fullName>
    </submittedName>
</protein>
<reference evidence="1 2" key="1">
    <citation type="submission" date="2017-08" db="EMBL/GenBank/DDBJ databases">
        <title>Infants hospitalized years apart are colonized by the same room-sourced microbial strains.</title>
        <authorList>
            <person name="Brooks B."/>
            <person name="Olm M.R."/>
            <person name="Firek B.A."/>
            <person name="Baker R."/>
            <person name="Thomas B.C."/>
            <person name="Morowitz M.J."/>
            <person name="Banfield J.F."/>
        </authorList>
    </citation>
    <scope>NUCLEOTIDE SEQUENCE [LARGE SCALE GENOMIC DNA]</scope>
    <source>
        <strain evidence="1">S2_003_000_R2_14</strain>
    </source>
</reference>
<name>A0A2W5STG3_9BACT</name>
<comment type="caution">
    <text evidence="1">The sequence shown here is derived from an EMBL/GenBank/DDBJ whole genome shotgun (WGS) entry which is preliminary data.</text>
</comment>
<sequence length="139" mass="14542">MPAMGLNTVSVFRQRAAQGATDVKSVVGQHTAAAAKAEAGVLKLLSSKRLTVVSAERFMAADENSRDDLKVGTRMRLSYRGQELGPVDVPGLKVPPKSGWAAVNHADYAKAASQALELLRQAPGNEGRLAADAFRAAGG</sequence>
<evidence type="ECO:0000313" key="1">
    <source>
        <dbReference type="EMBL" id="PZR06569.1"/>
    </source>
</evidence>
<accession>A0A2W5STG3</accession>
<dbReference type="Proteomes" id="UP000249061">
    <property type="component" value="Unassembled WGS sequence"/>
</dbReference>
<dbReference type="EMBL" id="QFQP01000037">
    <property type="protein sequence ID" value="PZR06569.1"/>
    <property type="molecule type" value="Genomic_DNA"/>
</dbReference>
<organism evidence="1 2">
    <name type="scientific">Archangium gephyra</name>
    <dbReference type="NCBI Taxonomy" id="48"/>
    <lineage>
        <taxon>Bacteria</taxon>
        <taxon>Pseudomonadati</taxon>
        <taxon>Myxococcota</taxon>
        <taxon>Myxococcia</taxon>
        <taxon>Myxococcales</taxon>
        <taxon>Cystobacterineae</taxon>
        <taxon>Archangiaceae</taxon>
        <taxon>Archangium</taxon>
    </lineage>
</organism>
<proteinExistence type="predicted"/>
<evidence type="ECO:0000313" key="2">
    <source>
        <dbReference type="Proteomes" id="UP000249061"/>
    </source>
</evidence>
<dbReference type="AlphaFoldDB" id="A0A2W5STG3"/>
<gene>
    <name evidence="1" type="ORF">DI536_29860</name>
</gene>